<protein>
    <submittedName>
        <fullName evidence="2">Uncharacterized protein</fullName>
    </submittedName>
</protein>
<dbReference type="EMBL" id="NMUH01005182">
    <property type="protein sequence ID" value="MQM12052.1"/>
    <property type="molecule type" value="Genomic_DNA"/>
</dbReference>
<dbReference type="OrthoDB" id="2012063at2759"/>
<dbReference type="InterPro" id="IPR009646">
    <property type="entry name" value="Root_cap"/>
</dbReference>
<organism evidence="2 3">
    <name type="scientific">Colocasia esculenta</name>
    <name type="common">Wild taro</name>
    <name type="synonym">Arum esculentum</name>
    <dbReference type="NCBI Taxonomy" id="4460"/>
    <lineage>
        <taxon>Eukaryota</taxon>
        <taxon>Viridiplantae</taxon>
        <taxon>Streptophyta</taxon>
        <taxon>Embryophyta</taxon>
        <taxon>Tracheophyta</taxon>
        <taxon>Spermatophyta</taxon>
        <taxon>Magnoliopsida</taxon>
        <taxon>Liliopsida</taxon>
        <taxon>Araceae</taxon>
        <taxon>Aroideae</taxon>
        <taxon>Colocasieae</taxon>
        <taxon>Colocasia</taxon>
    </lineage>
</organism>
<dbReference type="AlphaFoldDB" id="A0A843WN68"/>
<evidence type="ECO:0000313" key="3">
    <source>
        <dbReference type="Proteomes" id="UP000652761"/>
    </source>
</evidence>
<sequence length="333" mass="37125">MKASMGYYGVLVVFVFVAIAVGIETVSAGGEKGGSLFTCPPGSPCYDRCRNVRCPAECPSTRPANPQAKFCYLDCYSRKCEAVCKSPKHECDGKGSGCYDPRFVGGDGVMFYFHGRKGEHFTLVSDTRFQINARFIGLRPAGRSRDFTWIQALGFMFGSHRFTVDAVRAERWDDAVDHLRFVYDGEPLELPEGHRSSWRSPDGLFTVERIGRTNSVTVKLEGMAEALLTVVPVTEEDDRIHKYQKPTDDCLAHMEVQFRFQELSAKVEGVLGRTYQPDYLNPAKRGVAMPVLGGEDKYWTPSLLSPRCSECAADSRKQNCLLTTHLGSELQTL</sequence>
<evidence type="ECO:0000313" key="2">
    <source>
        <dbReference type="EMBL" id="MQM12052.1"/>
    </source>
</evidence>
<comment type="caution">
    <text evidence="2">The sequence shown here is derived from an EMBL/GenBank/DDBJ whole genome shotgun (WGS) entry which is preliminary data.</text>
</comment>
<dbReference type="Proteomes" id="UP000652761">
    <property type="component" value="Unassembled WGS sequence"/>
</dbReference>
<feature type="signal peptide" evidence="1">
    <location>
        <begin position="1"/>
        <end position="28"/>
    </location>
</feature>
<dbReference type="Pfam" id="PF06830">
    <property type="entry name" value="Root_cap"/>
    <property type="match status" value="1"/>
</dbReference>
<evidence type="ECO:0000256" key="1">
    <source>
        <dbReference type="SAM" id="SignalP"/>
    </source>
</evidence>
<keyword evidence="3" id="KW-1185">Reference proteome</keyword>
<feature type="chain" id="PRO_5032898073" evidence="1">
    <location>
        <begin position="29"/>
        <end position="333"/>
    </location>
</feature>
<proteinExistence type="predicted"/>
<gene>
    <name evidence="2" type="ORF">Taro_044964</name>
</gene>
<keyword evidence="1" id="KW-0732">Signal</keyword>
<name>A0A843WN68_COLES</name>
<accession>A0A843WN68</accession>
<reference evidence="2" key="1">
    <citation type="submission" date="2017-07" db="EMBL/GenBank/DDBJ databases">
        <title>Taro Niue Genome Assembly and Annotation.</title>
        <authorList>
            <person name="Atibalentja N."/>
            <person name="Keating K."/>
            <person name="Fields C.J."/>
        </authorList>
    </citation>
    <scope>NUCLEOTIDE SEQUENCE</scope>
    <source>
        <strain evidence="2">Niue_2</strain>
        <tissue evidence="2">Leaf</tissue>
    </source>
</reference>
<dbReference type="PANTHER" id="PTHR31656">
    <property type="entry name" value="ROOT CAP DOMAIN-CONTAINING PROTEIN"/>
    <property type="match status" value="1"/>
</dbReference>